<accession>A0ACC0LZ01</accession>
<comment type="caution">
    <text evidence="1">The sequence shown here is derived from an EMBL/GenBank/DDBJ whole genome shotgun (WGS) entry which is preliminary data.</text>
</comment>
<name>A0ACC0LZ01_RHOML</name>
<organism evidence="1 2">
    <name type="scientific">Rhododendron molle</name>
    <name type="common">Chinese azalea</name>
    <name type="synonym">Azalea mollis</name>
    <dbReference type="NCBI Taxonomy" id="49168"/>
    <lineage>
        <taxon>Eukaryota</taxon>
        <taxon>Viridiplantae</taxon>
        <taxon>Streptophyta</taxon>
        <taxon>Embryophyta</taxon>
        <taxon>Tracheophyta</taxon>
        <taxon>Spermatophyta</taxon>
        <taxon>Magnoliopsida</taxon>
        <taxon>eudicotyledons</taxon>
        <taxon>Gunneridae</taxon>
        <taxon>Pentapetalae</taxon>
        <taxon>asterids</taxon>
        <taxon>Ericales</taxon>
        <taxon>Ericaceae</taxon>
        <taxon>Ericoideae</taxon>
        <taxon>Rhodoreae</taxon>
        <taxon>Rhododendron</taxon>
    </lineage>
</organism>
<evidence type="ECO:0000313" key="1">
    <source>
        <dbReference type="EMBL" id="KAI8533935.1"/>
    </source>
</evidence>
<reference evidence="1" key="1">
    <citation type="submission" date="2022-02" db="EMBL/GenBank/DDBJ databases">
        <title>Plant Genome Project.</title>
        <authorList>
            <person name="Zhang R.-G."/>
        </authorList>
    </citation>
    <scope>NUCLEOTIDE SEQUENCE</scope>
    <source>
        <strain evidence="1">AT1</strain>
    </source>
</reference>
<proteinExistence type="predicted"/>
<gene>
    <name evidence="1" type="ORF">RHMOL_Rhmol10G0049400</name>
</gene>
<sequence length="85" mass="9444">MVAGTNQIVKEALEDCFETQRDWILGFFGKLVCNSSHSLVAVELINEGNLGNHTQSIIITEAHGLLNRTSTKYSHTYCNANQLMC</sequence>
<keyword evidence="2" id="KW-1185">Reference proteome</keyword>
<protein>
    <submittedName>
        <fullName evidence="1">Uncharacterized protein</fullName>
    </submittedName>
</protein>
<dbReference type="Proteomes" id="UP001062846">
    <property type="component" value="Chromosome 10"/>
</dbReference>
<evidence type="ECO:0000313" key="2">
    <source>
        <dbReference type="Proteomes" id="UP001062846"/>
    </source>
</evidence>
<dbReference type="EMBL" id="CM046397">
    <property type="protein sequence ID" value="KAI8533935.1"/>
    <property type="molecule type" value="Genomic_DNA"/>
</dbReference>